<evidence type="ECO:0000256" key="1">
    <source>
        <dbReference type="SAM" id="MobiDB-lite"/>
    </source>
</evidence>
<dbReference type="Proteomes" id="UP001157440">
    <property type="component" value="Unassembled WGS sequence"/>
</dbReference>
<keyword evidence="3" id="KW-1185">Reference proteome</keyword>
<feature type="compositionally biased region" description="Gly residues" evidence="1">
    <location>
        <begin position="127"/>
        <end position="137"/>
    </location>
</feature>
<comment type="caution">
    <text evidence="2">The sequence shown here is derived from an EMBL/GenBank/DDBJ whole genome shotgun (WGS) entry which is preliminary data.</text>
</comment>
<feature type="compositionally biased region" description="Basic and acidic residues" evidence="1">
    <location>
        <begin position="111"/>
        <end position="122"/>
    </location>
</feature>
<proteinExistence type="predicted"/>
<accession>A0AA37TLL3</accession>
<dbReference type="AlphaFoldDB" id="A0AA37TLL3"/>
<gene>
    <name evidence="2" type="ORF">GCM10007890_51890</name>
</gene>
<evidence type="ECO:0000313" key="3">
    <source>
        <dbReference type="Proteomes" id="UP001157440"/>
    </source>
</evidence>
<evidence type="ECO:0000313" key="2">
    <source>
        <dbReference type="EMBL" id="GLS73174.1"/>
    </source>
</evidence>
<dbReference type="EMBL" id="BSPL01000024">
    <property type="protein sequence ID" value="GLS73174.1"/>
    <property type="molecule type" value="Genomic_DNA"/>
</dbReference>
<organism evidence="2 3">
    <name type="scientific">Methylobacterium tardum</name>
    <dbReference type="NCBI Taxonomy" id="374432"/>
    <lineage>
        <taxon>Bacteria</taxon>
        <taxon>Pseudomonadati</taxon>
        <taxon>Pseudomonadota</taxon>
        <taxon>Alphaproteobacteria</taxon>
        <taxon>Hyphomicrobiales</taxon>
        <taxon>Methylobacteriaceae</taxon>
        <taxon>Methylobacterium</taxon>
    </lineage>
</organism>
<sequence>MRELMRAVDSTAAPCEDCTMSTLPSSRRAAARGLALGVALAGLVAGCQALGGGGGVMPATEVGLPPSLRGSLPNREPRNAAVDADGQPLQTAPTKQLAIPKSAGASTRSADNGERRIRREDLDGGNAAVGGSGGSGSMGPMLSPGGSVGLGGKF</sequence>
<reference evidence="3" key="1">
    <citation type="journal article" date="2019" name="Int. J. Syst. Evol. Microbiol.">
        <title>The Global Catalogue of Microorganisms (GCM) 10K type strain sequencing project: providing services to taxonomists for standard genome sequencing and annotation.</title>
        <authorList>
            <consortium name="The Broad Institute Genomics Platform"/>
            <consortium name="The Broad Institute Genome Sequencing Center for Infectious Disease"/>
            <person name="Wu L."/>
            <person name="Ma J."/>
        </authorList>
    </citation>
    <scope>NUCLEOTIDE SEQUENCE [LARGE SCALE GENOMIC DNA]</scope>
    <source>
        <strain evidence="3">NBRC 103632</strain>
    </source>
</reference>
<protein>
    <submittedName>
        <fullName evidence="2">Uncharacterized protein</fullName>
    </submittedName>
</protein>
<name>A0AA37TLL3_9HYPH</name>
<feature type="region of interest" description="Disordered" evidence="1">
    <location>
        <begin position="55"/>
        <end position="154"/>
    </location>
</feature>